<reference evidence="7" key="2">
    <citation type="submission" date="2022-01" db="EMBL/GenBank/DDBJ databases">
        <authorList>
            <person name="Yamashiro T."/>
            <person name="Shiraishi A."/>
            <person name="Satake H."/>
            <person name="Nakayama K."/>
        </authorList>
    </citation>
    <scope>NUCLEOTIDE SEQUENCE</scope>
</reference>
<evidence type="ECO:0000259" key="5">
    <source>
        <dbReference type="PROSITE" id="PS50158"/>
    </source>
</evidence>
<dbReference type="InterPro" id="IPR054722">
    <property type="entry name" value="PolX-like_BBD"/>
</dbReference>
<evidence type="ECO:0000256" key="4">
    <source>
        <dbReference type="SAM" id="MobiDB-lite"/>
    </source>
</evidence>
<keyword evidence="1" id="KW-0378">Hydrolase</keyword>
<keyword evidence="2" id="KW-0863">Zinc-finger</keyword>
<keyword evidence="8" id="KW-1185">Reference proteome</keyword>
<gene>
    <name evidence="7" type="ORF">Tco_1133156</name>
</gene>
<feature type="coiled-coil region" evidence="3">
    <location>
        <begin position="497"/>
        <end position="538"/>
    </location>
</feature>
<dbReference type="InterPro" id="IPR039537">
    <property type="entry name" value="Retrotran_Ty1/copia-like"/>
</dbReference>
<dbReference type="InterPro" id="IPR001878">
    <property type="entry name" value="Znf_CCHC"/>
</dbReference>
<dbReference type="SUPFAM" id="SSF53098">
    <property type="entry name" value="Ribonuclease H-like"/>
    <property type="match status" value="1"/>
</dbReference>
<keyword evidence="1" id="KW-0645">Protease</keyword>
<evidence type="ECO:0000256" key="2">
    <source>
        <dbReference type="PROSITE-ProRule" id="PRU00047"/>
    </source>
</evidence>
<reference evidence="7" key="1">
    <citation type="journal article" date="2022" name="Int. J. Mol. Sci.">
        <title>Draft Genome of Tanacetum Coccineum: Genomic Comparison of Closely Related Tanacetum-Family Plants.</title>
        <authorList>
            <person name="Yamashiro T."/>
            <person name="Shiraishi A."/>
            <person name="Nakayama K."/>
            <person name="Satake H."/>
        </authorList>
    </citation>
    <scope>NUCLEOTIDE SEQUENCE</scope>
</reference>
<dbReference type="Gene3D" id="4.10.60.10">
    <property type="entry name" value="Zinc finger, CCHC-type"/>
    <property type="match status" value="1"/>
</dbReference>
<feature type="region of interest" description="Disordered" evidence="4">
    <location>
        <begin position="1"/>
        <end position="30"/>
    </location>
</feature>
<sequence>MKSQPPLGNSDPQSSTVTVEDEVVAKDEGGPVVQQSGIQCFNCKEFGHYAKECRKPKRVRDSTYHKEKMLLCKQAEKGVQLQAEQSDWLADTDEEIDEQELEAHYSYMAKIQEVPNADSGTDAEPLEQVHYDTDHNVFANDLQHFEQSESISNTCAVETGDSNVIPDSPDMCDNDIQNDQHDVDCDDERVALANLIANLKLDVDDNKKIQKQLKKANATLTQELTECKSILAETSRTLGESNSIRDSCLVALQNKQTEFEKYKAFNDRTVDYDKLERKLNETLGLLAQKDIDIQEGLKVKAYEISVVQAKHDELVKQSLLTRSHYEGLVKEKTKVITDLKLREDKDIDKMISMEHQIKFLNEIVYKRGQSIQTIQMLAPKCSTFNGRPTFANPMYHKKAQSGPATRLIPDSEEILTLADESRSKLNKDLVKPFDYTKLNSLYEIFKPPTQHYEIQFAQANEIRKKMWRKSFVKTKPNVFKNIDFLPVSKSDDSLAFIHELKKEMHADLKYVESLEDELDELESDKAEFSNMYDMLLQDFCVRMYRIAVGTTQTRAPQLNQTFRNTNPRASTSTGIAHKTNVSRPPPRSNQMKDKVVPYTSHAKLKKTEVEEHPRISSISNKTKSVTACNDSLNSRTSNANAVCATCGKCVFNSNHDACVSKYLNDVNARTKKPNVVPISTRKPKRQANKSVATPHKKTVACSKSYYRMLYQKTSKAWKWWIAQQCPSSYTWVPKTQKKWVPRTQKKWVPKTQKQWVPKVRNESVPKRVSFAVDNTSRITNIVQLILFIVDSGCTKHMTGNVSLLCNFVDKYLGTVRFGNDQFAPILGYGDLIQGNITIKRVYYVEGLNHNLFSVGQFCDADLEVAFRKSTCFVRDLQGNDLLTGNRGSDLYTISLQDTTSSTPICLMAKASPTQAWLWHRRLSHLNFDYINLLSKKDIVIGLPTEICQGSTMFFFSKDETPEVLKDFLKMIQQNLQAPVIFVLTDRGTEFLNKTLNAFFKEEGVKHQTSTPRTPKQNIIVKRRNRTLFEAARTMLLASKTSFVLLG</sequence>
<evidence type="ECO:0000313" key="8">
    <source>
        <dbReference type="Proteomes" id="UP001151760"/>
    </source>
</evidence>
<dbReference type="Pfam" id="PF22936">
    <property type="entry name" value="Pol_BBD"/>
    <property type="match status" value="1"/>
</dbReference>
<dbReference type="InterPro" id="IPR025724">
    <property type="entry name" value="GAG-pre-integrase_dom"/>
</dbReference>
<feature type="compositionally biased region" description="Polar residues" evidence="4">
    <location>
        <begin position="1"/>
        <end position="18"/>
    </location>
</feature>
<feature type="domain" description="Integrase catalytic" evidence="6">
    <location>
        <begin position="908"/>
        <end position="1046"/>
    </location>
</feature>
<comment type="caution">
    <text evidence="7">The sequence shown here is derived from an EMBL/GenBank/DDBJ whole genome shotgun (WGS) entry which is preliminary data.</text>
</comment>
<evidence type="ECO:0000259" key="6">
    <source>
        <dbReference type="PROSITE" id="PS50994"/>
    </source>
</evidence>
<feature type="domain" description="CCHC-type" evidence="5">
    <location>
        <begin position="40"/>
        <end position="55"/>
    </location>
</feature>
<dbReference type="PANTHER" id="PTHR42648">
    <property type="entry name" value="TRANSPOSASE, PUTATIVE-RELATED"/>
    <property type="match status" value="1"/>
</dbReference>
<evidence type="ECO:0000256" key="1">
    <source>
        <dbReference type="ARBA" id="ARBA00022670"/>
    </source>
</evidence>
<dbReference type="Proteomes" id="UP001151760">
    <property type="component" value="Unassembled WGS sequence"/>
</dbReference>
<dbReference type="InterPro" id="IPR036875">
    <property type="entry name" value="Znf_CCHC_sf"/>
</dbReference>
<accession>A0ABQ5JFL7</accession>
<dbReference type="Pfam" id="PF00098">
    <property type="entry name" value="zf-CCHC"/>
    <property type="match status" value="1"/>
</dbReference>
<dbReference type="InterPro" id="IPR001584">
    <property type="entry name" value="Integrase_cat-core"/>
</dbReference>
<proteinExistence type="predicted"/>
<dbReference type="EMBL" id="BQNB010021858">
    <property type="protein sequence ID" value="GJU10760.1"/>
    <property type="molecule type" value="Genomic_DNA"/>
</dbReference>
<feature type="compositionally biased region" description="Polar residues" evidence="4">
    <location>
        <begin position="562"/>
        <end position="582"/>
    </location>
</feature>
<evidence type="ECO:0000313" key="7">
    <source>
        <dbReference type="EMBL" id="GJU10760.1"/>
    </source>
</evidence>
<dbReference type="Pfam" id="PF13976">
    <property type="entry name" value="gag_pre-integrs"/>
    <property type="match status" value="1"/>
</dbReference>
<dbReference type="Gene3D" id="3.30.420.10">
    <property type="entry name" value="Ribonuclease H-like superfamily/Ribonuclease H"/>
    <property type="match status" value="1"/>
</dbReference>
<name>A0ABQ5JFL7_9ASTR</name>
<keyword evidence="2" id="KW-0862">Zinc</keyword>
<organism evidence="7 8">
    <name type="scientific">Tanacetum coccineum</name>
    <dbReference type="NCBI Taxonomy" id="301880"/>
    <lineage>
        <taxon>Eukaryota</taxon>
        <taxon>Viridiplantae</taxon>
        <taxon>Streptophyta</taxon>
        <taxon>Embryophyta</taxon>
        <taxon>Tracheophyta</taxon>
        <taxon>Spermatophyta</taxon>
        <taxon>Magnoliopsida</taxon>
        <taxon>eudicotyledons</taxon>
        <taxon>Gunneridae</taxon>
        <taxon>Pentapetalae</taxon>
        <taxon>asterids</taxon>
        <taxon>campanulids</taxon>
        <taxon>Asterales</taxon>
        <taxon>Asteraceae</taxon>
        <taxon>Asteroideae</taxon>
        <taxon>Anthemideae</taxon>
        <taxon>Anthemidinae</taxon>
        <taxon>Tanacetum</taxon>
    </lineage>
</organism>
<dbReference type="PROSITE" id="PS50158">
    <property type="entry name" value="ZF_CCHC"/>
    <property type="match status" value="1"/>
</dbReference>
<protein>
    <submittedName>
        <fullName evidence="7">Retrovirus-related pol polyprotein from transposon TNT 1-94</fullName>
    </submittedName>
</protein>
<dbReference type="SUPFAM" id="SSF57756">
    <property type="entry name" value="Retrovirus zinc finger-like domains"/>
    <property type="match status" value="1"/>
</dbReference>
<keyword evidence="3" id="KW-0175">Coiled coil</keyword>
<dbReference type="InterPro" id="IPR012337">
    <property type="entry name" value="RNaseH-like_sf"/>
</dbReference>
<dbReference type="PROSITE" id="PS50994">
    <property type="entry name" value="INTEGRASE"/>
    <property type="match status" value="1"/>
</dbReference>
<dbReference type="PANTHER" id="PTHR42648:SF21">
    <property type="entry name" value="CYSTEINE-RICH RLK (RECEPTOR-LIKE PROTEIN KINASE) 8"/>
    <property type="match status" value="1"/>
</dbReference>
<keyword evidence="2" id="KW-0479">Metal-binding</keyword>
<dbReference type="SMART" id="SM00343">
    <property type="entry name" value="ZnF_C2HC"/>
    <property type="match status" value="1"/>
</dbReference>
<evidence type="ECO:0000256" key="3">
    <source>
        <dbReference type="SAM" id="Coils"/>
    </source>
</evidence>
<dbReference type="InterPro" id="IPR036397">
    <property type="entry name" value="RNaseH_sf"/>
</dbReference>
<feature type="region of interest" description="Disordered" evidence="4">
    <location>
        <begin position="562"/>
        <end position="592"/>
    </location>
</feature>